<feature type="domain" description="AB hydrolase-1" evidence="6">
    <location>
        <begin position="72"/>
        <end position="319"/>
    </location>
</feature>
<accession>A0A4Y9SNF1</accession>
<dbReference type="PRINTS" id="PR00793">
    <property type="entry name" value="PROAMNOPTASE"/>
</dbReference>
<feature type="signal peptide" evidence="5">
    <location>
        <begin position="1"/>
        <end position="24"/>
    </location>
</feature>
<evidence type="ECO:0000256" key="2">
    <source>
        <dbReference type="ARBA" id="ARBA00022801"/>
    </source>
</evidence>
<dbReference type="GO" id="GO:0016020">
    <property type="term" value="C:membrane"/>
    <property type="evidence" value="ECO:0007669"/>
    <property type="project" value="TreeGrafter"/>
</dbReference>
<dbReference type="InterPro" id="IPR002410">
    <property type="entry name" value="Peptidase_S33"/>
</dbReference>
<dbReference type="InterPro" id="IPR005945">
    <property type="entry name" value="Pro_imino_pep"/>
</dbReference>
<dbReference type="NCBIfam" id="TIGR01250">
    <property type="entry name" value="pro_imino_pep_2"/>
    <property type="match status" value="1"/>
</dbReference>
<reference evidence="7 8" key="1">
    <citation type="submission" date="2019-03" db="EMBL/GenBank/DDBJ databases">
        <title>Draft Genome Sequence of Duganella callidus sp. nov., a Novel Duganella Species Isolated from Cultivated Soil.</title>
        <authorList>
            <person name="Raths R."/>
            <person name="Peta V."/>
            <person name="Bucking H."/>
        </authorList>
    </citation>
    <scope>NUCLEOTIDE SEQUENCE [LARGE SCALE GENOMIC DNA]</scope>
    <source>
        <strain evidence="7 8">DN04</strain>
    </source>
</reference>
<dbReference type="EMBL" id="SPVG01000060">
    <property type="protein sequence ID" value="TFW27981.1"/>
    <property type="molecule type" value="Genomic_DNA"/>
</dbReference>
<dbReference type="PANTHER" id="PTHR43798">
    <property type="entry name" value="MONOACYLGLYCEROL LIPASE"/>
    <property type="match status" value="1"/>
</dbReference>
<name>A0A4Y9SNF1_9BURK</name>
<dbReference type="RefSeq" id="WP_135200679.1">
    <property type="nucleotide sequence ID" value="NZ_SPVG01000060.1"/>
</dbReference>
<dbReference type="GO" id="GO:0008233">
    <property type="term" value="F:peptidase activity"/>
    <property type="evidence" value="ECO:0007669"/>
    <property type="project" value="InterPro"/>
</dbReference>
<evidence type="ECO:0000313" key="7">
    <source>
        <dbReference type="EMBL" id="TFW27981.1"/>
    </source>
</evidence>
<dbReference type="Pfam" id="PF00561">
    <property type="entry name" value="Abhydrolase_1"/>
    <property type="match status" value="1"/>
</dbReference>
<evidence type="ECO:0000256" key="3">
    <source>
        <dbReference type="PIRNR" id="PIRNR005539"/>
    </source>
</evidence>
<keyword evidence="2 3" id="KW-0378">Hydrolase</keyword>
<feature type="active site" evidence="4">
    <location>
        <position position="286"/>
    </location>
</feature>
<feature type="active site" description="Nucleophile" evidence="4">
    <location>
        <position position="147"/>
    </location>
</feature>
<dbReference type="PANTHER" id="PTHR43798:SF27">
    <property type="entry name" value="HYDROLASE ALPHA_BETA HYDROLASE FOLD FAMILY"/>
    <property type="match status" value="1"/>
</dbReference>
<keyword evidence="8" id="KW-1185">Reference proteome</keyword>
<keyword evidence="5" id="KW-0732">Signal</keyword>
<proteinExistence type="inferred from homology"/>
<dbReference type="OrthoDB" id="9793083at2"/>
<dbReference type="PIRSF" id="PIRSF005539">
    <property type="entry name" value="Pept_S33_TRI_F1"/>
    <property type="match status" value="1"/>
</dbReference>
<dbReference type="InterPro" id="IPR000073">
    <property type="entry name" value="AB_hydrolase_1"/>
</dbReference>
<evidence type="ECO:0000313" key="8">
    <source>
        <dbReference type="Proteomes" id="UP000297729"/>
    </source>
</evidence>
<feature type="chain" id="PRO_5021305672" evidence="5">
    <location>
        <begin position="25"/>
        <end position="337"/>
    </location>
</feature>
<evidence type="ECO:0000256" key="4">
    <source>
        <dbReference type="PIRSR" id="PIRSR005539-1"/>
    </source>
</evidence>
<feature type="active site" description="Proton donor" evidence="4">
    <location>
        <position position="313"/>
    </location>
</feature>
<evidence type="ECO:0000259" key="6">
    <source>
        <dbReference type="Pfam" id="PF00561"/>
    </source>
</evidence>
<dbReference type="SUPFAM" id="SSF53474">
    <property type="entry name" value="alpha/beta-Hydrolases"/>
    <property type="match status" value="1"/>
</dbReference>
<evidence type="ECO:0000256" key="1">
    <source>
        <dbReference type="ARBA" id="ARBA00010088"/>
    </source>
</evidence>
<evidence type="ECO:0000256" key="5">
    <source>
        <dbReference type="SAM" id="SignalP"/>
    </source>
</evidence>
<dbReference type="InterPro" id="IPR050266">
    <property type="entry name" value="AB_hydrolase_sf"/>
</dbReference>
<dbReference type="Gene3D" id="3.40.50.1820">
    <property type="entry name" value="alpha/beta hydrolase"/>
    <property type="match status" value="1"/>
</dbReference>
<comment type="similarity">
    <text evidence="1 3">Belongs to the peptidase S33 family.</text>
</comment>
<dbReference type="InterPro" id="IPR029058">
    <property type="entry name" value="AB_hydrolase_fold"/>
</dbReference>
<sequence>MDRRNFLAASVATMGAANAVAASANPGSGVTVAKPDGLNPVGIRTAGVRMVPVAGGKYKVWTKKIGSGPVKVLLLHGGPGFTHEYLEAMEAFLPQAGIEMYYYDQLGCGNSDQPDDETLWTVPRYLQEVEEVRTGLGLDNLVLYGHSWGGILAIEYALQYQRHLRGVVISNMTASIDSLLRHLAEIKRRLPAASQAKLQALEDAQAYDSPEYEQIMMEELYPMAVCRIAPWPDAVNRAFRHANQKIYNHMQGKSEFVVTGNLKGWDRWDRLHEIKVPALTMGATHDEMDPADMRKMASLMPHGRAAICANGSHLSMWDDQAVYFEHLLKFLKTLKSA</sequence>
<protein>
    <submittedName>
        <fullName evidence="7">Alpha/beta fold hydrolase</fullName>
    </submittedName>
</protein>
<dbReference type="GO" id="GO:0006508">
    <property type="term" value="P:proteolysis"/>
    <property type="evidence" value="ECO:0007669"/>
    <property type="project" value="InterPro"/>
</dbReference>
<gene>
    <name evidence="7" type="ORF">E4L98_06115</name>
</gene>
<organism evidence="7 8">
    <name type="scientific">Duganella callida</name>
    <dbReference type="NCBI Taxonomy" id="2561932"/>
    <lineage>
        <taxon>Bacteria</taxon>
        <taxon>Pseudomonadati</taxon>
        <taxon>Pseudomonadota</taxon>
        <taxon>Betaproteobacteria</taxon>
        <taxon>Burkholderiales</taxon>
        <taxon>Oxalobacteraceae</taxon>
        <taxon>Telluria group</taxon>
        <taxon>Duganella</taxon>
    </lineage>
</organism>
<dbReference type="AlphaFoldDB" id="A0A4Y9SNF1"/>
<dbReference type="Proteomes" id="UP000297729">
    <property type="component" value="Unassembled WGS sequence"/>
</dbReference>
<comment type="caution">
    <text evidence="7">The sequence shown here is derived from an EMBL/GenBank/DDBJ whole genome shotgun (WGS) entry which is preliminary data.</text>
</comment>